<dbReference type="AlphaFoldDB" id="A0A4Y2QMX8"/>
<accession>A0A4Y2QMX8</accession>
<dbReference type="EMBL" id="BGPR01014320">
    <property type="protein sequence ID" value="GBN64677.1"/>
    <property type="molecule type" value="Genomic_DNA"/>
</dbReference>
<dbReference type="EMBL" id="BGPR01014320">
    <property type="protein sequence ID" value="GBN64674.1"/>
    <property type="molecule type" value="Genomic_DNA"/>
</dbReference>
<reference evidence="2 3" key="1">
    <citation type="journal article" date="2019" name="Sci. Rep.">
        <title>Orb-weaving spider Araneus ventricosus genome elucidates the spidroin gene catalogue.</title>
        <authorList>
            <person name="Kono N."/>
            <person name="Nakamura H."/>
            <person name="Ohtoshi R."/>
            <person name="Moran D.A.P."/>
            <person name="Shinohara A."/>
            <person name="Yoshida Y."/>
            <person name="Fujiwara M."/>
            <person name="Mori M."/>
            <person name="Tomita M."/>
            <person name="Arakawa K."/>
        </authorList>
    </citation>
    <scope>NUCLEOTIDE SEQUENCE [LARGE SCALE GENOMIC DNA]</scope>
</reference>
<comment type="caution">
    <text evidence="2">The sequence shown here is derived from an EMBL/GenBank/DDBJ whole genome shotgun (WGS) entry which is preliminary data.</text>
</comment>
<gene>
    <name evidence="1" type="ORF">AVEN_100763_1</name>
    <name evidence="2" type="ORF">AVEN_100766_1</name>
</gene>
<protein>
    <submittedName>
        <fullName evidence="2">Uncharacterized protein</fullName>
    </submittedName>
</protein>
<keyword evidence="3" id="KW-1185">Reference proteome</keyword>
<proteinExistence type="predicted"/>
<evidence type="ECO:0000313" key="2">
    <source>
        <dbReference type="EMBL" id="GBN64677.1"/>
    </source>
</evidence>
<organism evidence="2 3">
    <name type="scientific">Araneus ventricosus</name>
    <name type="common">Orbweaver spider</name>
    <name type="synonym">Epeira ventricosa</name>
    <dbReference type="NCBI Taxonomy" id="182803"/>
    <lineage>
        <taxon>Eukaryota</taxon>
        <taxon>Metazoa</taxon>
        <taxon>Ecdysozoa</taxon>
        <taxon>Arthropoda</taxon>
        <taxon>Chelicerata</taxon>
        <taxon>Arachnida</taxon>
        <taxon>Araneae</taxon>
        <taxon>Araneomorphae</taxon>
        <taxon>Entelegynae</taxon>
        <taxon>Araneoidea</taxon>
        <taxon>Araneidae</taxon>
        <taxon>Araneus</taxon>
    </lineage>
</organism>
<evidence type="ECO:0000313" key="1">
    <source>
        <dbReference type="EMBL" id="GBN64674.1"/>
    </source>
</evidence>
<dbReference type="Proteomes" id="UP000499080">
    <property type="component" value="Unassembled WGS sequence"/>
</dbReference>
<evidence type="ECO:0000313" key="3">
    <source>
        <dbReference type="Proteomes" id="UP000499080"/>
    </source>
</evidence>
<name>A0A4Y2QMX8_ARAVE</name>
<sequence length="130" mass="14916">MIRRRPNVLEVWRGRCQLRYRPLHPTVVQIYEVRSKIALLLLQNGTLTNPRHSNEKSFDTDSAFKVRHAPNGLSVVSSLLSSALSVETIANRPPLCRYKCEMIVGCNLIDIRMENINFVVLVNENIQLFV</sequence>